<keyword evidence="3" id="KW-1185">Reference proteome</keyword>
<evidence type="ECO:0000313" key="3">
    <source>
        <dbReference type="Proteomes" id="UP001446871"/>
    </source>
</evidence>
<organism evidence="2 3">
    <name type="scientific">Apiospora saccharicola</name>
    <dbReference type="NCBI Taxonomy" id="335842"/>
    <lineage>
        <taxon>Eukaryota</taxon>
        <taxon>Fungi</taxon>
        <taxon>Dikarya</taxon>
        <taxon>Ascomycota</taxon>
        <taxon>Pezizomycotina</taxon>
        <taxon>Sordariomycetes</taxon>
        <taxon>Xylariomycetidae</taxon>
        <taxon>Amphisphaeriales</taxon>
        <taxon>Apiosporaceae</taxon>
        <taxon>Apiospora</taxon>
    </lineage>
</organism>
<reference evidence="2 3" key="1">
    <citation type="submission" date="2023-01" db="EMBL/GenBank/DDBJ databases">
        <title>Analysis of 21 Apiospora genomes using comparative genomics revels a genus with tremendous synthesis potential of carbohydrate active enzymes and secondary metabolites.</title>
        <authorList>
            <person name="Sorensen T."/>
        </authorList>
    </citation>
    <scope>NUCLEOTIDE SEQUENCE [LARGE SCALE GENOMIC DNA]</scope>
    <source>
        <strain evidence="2 3">CBS 83171</strain>
    </source>
</reference>
<proteinExistence type="predicted"/>
<keyword evidence="1" id="KW-0732">Signal</keyword>
<dbReference type="Proteomes" id="UP001446871">
    <property type="component" value="Unassembled WGS sequence"/>
</dbReference>
<feature type="signal peptide" evidence="1">
    <location>
        <begin position="1"/>
        <end position="23"/>
    </location>
</feature>
<dbReference type="EMBL" id="JAQQWM010000008">
    <property type="protein sequence ID" value="KAK8054196.1"/>
    <property type="molecule type" value="Genomic_DNA"/>
</dbReference>
<protein>
    <submittedName>
        <fullName evidence="2">Uncharacterized protein</fullName>
    </submittedName>
</protein>
<comment type="caution">
    <text evidence="2">The sequence shown here is derived from an EMBL/GenBank/DDBJ whole genome shotgun (WGS) entry which is preliminary data.</text>
</comment>
<evidence type="ECO:0000256" key="1">
    <source>
        <dbReference type="SAM" id="SignalP"/>
    </source>
</evidence>
<sequence length="97" mass="10540">MYASTTLVAAAAALMAFVQPVVADNCRTNIAYCGYNLLQRGNYRAEIIASLQAAGQPVNEQHINYSLFMCNGPDDVPFRYYCPNCVNGGSGKSDYCL</sequence>
<feature type="chain" id="PRO_5046420238" evidence="1">
    <location>
        <begin position="24"/>
        <end position="97"/>
    </location>
</feature>
<accession>A0ABR1U5M8</accession>
<evidence type="ECO:0000313" key="2">
    <source>
        <dbReference type="EMBL" id="KAK8054196.1"/>
    </source>
</evidence>
<name>A0ABR1U5M8_9PEZI</name>
<gene>
    <name evidence="2" type="ORF">PG996_013497</name>
</gene>